<dbReference type="PANTHER" id="PTHR37067:SF3">
    <property type="entry name" value="PX DOMAIN-CONTAINING PROTEIN"/>
    <property type="match status" value="1"/>
</dbReference>
<dbReference type="Proteomes" id="UP000198211">
    <property type="component" value="Unassembled WGS sequence"/>
</dbReference>
<sequence length="122" mass="14316">MDQTIAKHQPEPESKKASIDFDAKHEVKYRLKIAATDTIGKAISCVYRFFVVFCREESCSTDQKSKDKRTTNYHYFKTFRTDQFTQDLESTHKTKWEAYKLLSSQKEQVDLFTLSVPYQATL</sequence>
<protein>
    <submittedName>
        <fullName evidence="1">Deoxyribose-phosphate aldolase</fullName>
    </submittedName>
</protein>
<dbReference type="PANTHER" id="PTHR37067">
    <property type="entry name" value="PX DOMAIN-CONTAINING PROTEIN"/>
    <property type="match status" value="1"/>
</dbReference>
<gene>
    <name evidence="1" type="ORF">PHMEG_00020924</name>
</gene>
<accession>A0A225VMN7</accession>
<evidence type="ECO:0000313" key="1">
    <source>
        <dbReference type="EMBL" id="OWZ06776.1"/>
    </source>
</evidence>
<evidence type="ECO:0000313" key="2">
    <source>
        <dbReference type="Proteomes" id="UP000198211"/>
    </source>
</evidence>
<name>A0A225VMN7_9STRA</name>
<keyword evidence="2" id="KW-1185">Reference proteome</keyword>
<dbReference type="EMBL" id="NBNE01003822">
    <property type="protein sequence ID" value="OWZ06776.1"/>
    <property type="molecule type" value="Genomic_DNA"/>
</dbReference>
<dbReference type="AlphaFoldDB" id="A0A225VMN7"/>
<comment type="caution">
    <text evidence="1">The sequence shown here is derived from an EMBL/GenBank/DDBJ whole genome shotgun (WGS) entry which is preliminary data.</text>
</comment>
<proteinExistence type="predicted"/>
<reference evidence="2" key="1">
    <citation type="submission" date="2017-03" db="EMBL/GenBank/DDBJ databases">
        <title>Phytopthora megakarya and P. palmivora, two closely related causual agents of cacao black pod achieved similar genome size and gene model numbers by different mechanisms.</title>
        <authorList>
            <person name="Ali S."/>
            <person name="Shao J."/>
            <person name="Larry D.J."/>
            <person name="Kronmiller B."/>
            <person name="Shen D."/>
            <person name="Strem M.D."/>
            <person name="Melnick R.L."/>
            <person name="Guiltinan M.J."/>
            <person name="Tyler B.M."/>
            <person name="Meinhardt L.W."/>
            <person name="Bailey B.A."/>
        </authorList>
    </citation>
    <scope>NUCLEOTIDE SEQUENCE [LARGE SCALE GENOMIC DNA]</scope>
    <source>
        <strain evidence="2">zdho120</strain>
    </source>
</reference>
<organism evidence="1 2">
    <name type="scientific">Phytophthora megakarya</name>
    <dbReference type="NCBI Taxonomy" id="4795"/>
    <lineage>
        <taxon>Eukaryota</taxon>
        <taxon>Sar</taxon>
        <taxon>Stramenopiles</taxon>
        <taxon>Oomycota</taxon>
        <taxon>Peronosporomycetes</taxon>
        <taxon>Peronosporales</taxon>
        <taxon>Peronosporaceae</taxon>
        <taxon>Phytophthora</taxon>
    </lineage>
</organism>